<evidence type="ECO:0000313" key="1">
    <source>
        <dbReference type="EMBL" id="KAG1906761.1"/>
    </source>
</evidence>
<proteinExistence type="predicted"/>
<gene>
    <name evidence="1" type="ORF">F5891DRAFT_975487</name>
</gene>
<accession>A0AAD4HSB6</accession>
<name>A0AAD4HSB6_9AGAM</name>
<evidence type="ECO:0000313" key="2">
    <source>
        <dbReference type="Proteomes" id="UP001195769"/>
    </source>
</evidence>
<dbReference type="EMBL" id="JABBWK010000004">
    <property type="protein sequence ID" value="KAG1906761.1"/>
    <property type="molecule type" value="Genomic_DNA"/>
</dbReference>
<keyword evidence="2" id="KW-1185">Reference proteome</keyword>
<dbReference type="RefSeq" id="XP_041232336.1">
    <property type="nucleotide sequence ID" value="XM_041376519.1"/>
</dbReference>
<reference evidence="1" key="1">
    <citation type="journal article" date="2020" name="New Phytol.">
        <title>Comparative genomics reveals dynamic genome evolution in host specialist ectomycorrhizal fungi.</title>
        <authorList>
            <person name="Lofgren L.A."/>
            <person name="Nguyen N.H."/>
            <person name="Vilgalys R."/>
            <person name="Ruytinx J."/>
            <person name="Liao H.L."/>
            <person name="Branco S."/>
            <person name="Kuo A."/>
            <person name="LaButti K."/>
            <person name="Lipzen A."/>
            <person name="Andreopoulos W."/>
            <person name="Pangilinan J."/>
            <person name="Riley R."/>
            <person name="Hundley H."/>
            <person name="Na H."/>
            <person name="Barry K."/>
            <person name="Grigoriev I.V."/>
            <person name="Stajich J.E."/>
            <person name="Kennedy P.G."/>
        </authorList>
    </citation>
    <scope>NUCLEOTIDE SEQUENCE</scope>
    <source>
        <strain evidence="1">FC203</strain>
    </source>
</reference>
<dbReference type="GeneID" id="64670817"/>
<sequence>MNIPHKLRLNVISEDLESLTWTAQVRTSTSPHISVAHLLQCYSLILKFNVAPLDELAPHILHYWKTCLNNKEIIQALQKHFNTEHYGIGLTKFHQIHVDMGLERSRQQGHTIETIHEAVTELRQMFPHAGTQEMISLLFHEKNMSIAK</sequence>
<protein>
    <submittedName>
        <fullName evidence="1">Uncharacterized protein</fullName>
    </submittedName>
</protein>
<organism evidence="1 2">
    <name type="scientific">Suillus fuscotomentosus</name>
    <dbReference type="NCBI Taxonomy" id="1912939"/>
    <lineage>
        <taxon>Eukaryota</taxon>
        <taxon>Fungi</taxon>
        <taxon>Dikarya</taxon>
        <taxon>Basidiomycota</taxon>
        <taxon>Agaricomycotina</taxon>
        <taxon>Agaricomycetes</taxon>
        <taxon>Agaricomycetidae</taxon>
        <taxon>Boletales</taxon>
        <taxon>Suillineae</taxon>
        <taxon>Suillaceae</taxon>
        <taxon>Suillus</taxon>
    </lineage>
</organism>
<comment type="caution">
    <text evidence="1">The sequence shown here is derived from an EMBL/GenBank/DDBJ whole genome shotgun (WGS) entry which is preliminary data.</text>
</comment>
<dbReference type="Proteomes" id="UP001195769">
    <property type="component" value="Unassembled WGS sequence"/>
</dbReference>
<dbReference type="AlphaFoldDB" id="A0AAD4HSB6"/>